<evidence type="ECO:0000313" key="4">
    <source>
        <dbReference type="Proteomes" id="UP000256488"/>
    </source>
</evidence>
<organism evidence="3 4">
    <name type="scientific">Virgibacillus dokdonensis</name>
    <dbReference type="NCBI Taxonomy" id="302167"/>
    <lineage>
        <taxon>Bacteria</taxon>
        <taxon>Bacillati</taxon>
        <taxon>Bacillota</taxon>
        <taxon>Bacilli</taxon>
        <taxon>Bacillales</taxon>
        <taxon>Bacillaceae</taxon>
        <taxon>Virgibacillus</taxon>
    </lineage>
</organism>
<accession>A0A3E0WHL9</accession>
<dbReference type="Pfam" id="PF01471">
    <property type="entry name" value="PG_binding_1"/>
    <property type="match status" value="2"/>
</dbReference>
<dbReference type="InterPro" id="IPR002477">
    <property type="entry name" value="Peptidoglycan-bd-like"/>
</dbReference>
<dbReference type="InterPro" id="IPR036366">
    <property type="entry name" value="PGBDSf"/>
</dbReference>
<feature type="domain" description="Peptidoglycan binding-like" evidence="2">
    <location>
        <begin position="208"/>
        <end position="263"/>
    </location>
</feature>
<feature type="region of interest" description="Disordered" evidence="1">
    <location>
        <begin position="42"/>
        <end position="118"/>
    </location>
</feature>
<sequence length="263" mass="29916">MRNLVFFFIALFSLFYFSSPYLLQAEEVRQQNSDKVIVEQVGDELENEENSSKEAIDSVENKENKAHESDNFKEEEQFIKNQEGKKALTEQEKTIEENSDETKPKLNDESINKNNSTETIKQEETKDITLEKGIYHEDVIDLKINLGEIGFLVSKIPNTYYGPITEKVVKDFQKYYGVNDEPGVAGRATLNKIGELLSSPLQNGKYNEATITLKKNLAKIGYKVPGNTTTHYGPLTEETVKKFQKKYGLVENGIADERTLAKI</sequence>
<proteinExistence type="predicted"/>
<comment type="caution">
    <text evidence="3">The sequence shown here is derived from an EMBL/GenBank/DDBJ whole genome shotgun (WGS) entry which is preliminary data.</text>
</comment>
<evidence type="ECO:0000313" key="3">
    <source>
        <dbReference type="EMBL" id="RFA31637.1"/>
    </source>
</evidence>
<dbReference type="Gene3D" id="1.10.101.10">
    <property type="entry name" value="PGBD-like superfamily/PGBD"/>
    <property type="match status" value="2"/>
</dbReference>
<feature type="domain" description="Peptidoglycan binding-like" evidence="2">
    <location>
        <begin position="136"/>
        <end position="193"/>
    </location>
</feature>
<reference evidence="3 4" key="1">
    <citation type="submission" date="2017-05" db="EMBL/GenBank/DDBJ databases">
        <title>Virgibacillus sp. AK90 isolated from a saltern of Kakinada, India.</title>
        <authorList>
            <person name="Gupta V."/>
            <person name="Sidhu C."/>
            <person name="Korpole S."/>
            <person name="Pinnaka A.K."/>
        </authorList>
    </citation>
    <scope>NUCLEOTIDE SEQUENCE [LARGE SCALE GENOMIC DNA]</scope>
    <source>
        <strain evidence="3 4">AK90</strain>
    </source>
</reference>
<name>A0A3E0WHL9_9BACI</name>
<feature type="compositionally biased region" description="Basic and acidic residues" evidence="1">
    <location>
        <begin position="50"/>
        <end position="111"/>
    </location>
</feature>
<gene>
    <name evidence="3" type="ORF">CAI16_20350</name>
</gene>
<dbReference type="InterPro" id="IPR036365">
    <property type="entry name" value="PGBD-like_sf"/>
</dbReference>
<dbReference type="EMBL" id="NFZX01000134">
    <property type="protein sequence ID" value="RFA31637.1"/>
    <property type="molecule type" value="Genomic_DNA"/>
</dbReference>
<dbReference type="Proteomes" id="UP000256488">
    <property type="component" value="Unassembled WGS sequence"/>
</dbReference>
<evidence type="ECO:0000256" key="1">
    <source>
        <dbReference type="SAM" id="MobiDB-lite"/>
    </source>
</evidence>
<protein>
    <recommendedName>
        <fullName evidence="2">Peptidoglycan binding-like domain-containing protein</fullName>
    </recommendedName>
</protein>
<dbReference type="AlphaFoldDB" id="A0A3E0WHL9"/>
<evidence type="ECO:0000259" key="2">
    <source>
        <dbReference type="Pfam" id="PF01471"/>
    </source>
</evidence>
<feature type="non-terminal residue" evidence="3">
    <location>
        <position position="263"/>
    </location>
</feature>
<dbReference type="RefSeq" id="WP_181917380.1">
    <property type="nucleotide sequence ID" value="NZ_NFZX01000134.1"/>
</dbReference>
<dbReference type="SUPFAM" id="SSF47090">
    <property type="entry name" value="PGBD-like"/>
    <property type="match status" value="2"/>
</dbReference>